<reference evidence="6" key="1">
    <citation type="submission" date="2022-01" db="EMBL/GenBank/DDBJ databases">
        <title>VMRC isolate genome collection.</title>
        <authorList>
            <person name="France M."/>
            <person name="Rutt L."/>
            <person name="Humphrys M."/>
            <person name="Ravel J."/>
        </authorList>
    </citation>
    <scope>NUCLEOTIDE SEQUENCE</scope>
    <source>
        <strain evidence="6">C0127B5</strain>
    </source>
</reference>
<keyword evidence="6" id="KW-0482">Metalloprotease</keyword>
<dbReference type="RefSeq" id="WP_006587600.1">
    <property type="nucleotide sequence ID" value="NZ_CABMGH010000047.1"/>
</dbReference>
<organism evidence="6 7">
    <name type="scientific">Lactobacillus mulieris</name>
    <dbReference type="NCBI Taxonomy" id="2508708"/>
    <lineage>
        <taxon>Bacteria</taxon>
        <taxon>Bacillati</taxon>
        <taxon>Bacillota</taxon>
        <taxon>Bacilli</taxon>
        <taxon>Lactobacillales</taxon>
        <taxon>Lactobacillaceae</taxon>
        <taxon>Lactobacillus</taxon>
    </lineage>
</organism>
<keyword evidence="2" id="KW-0479">Metal-binding</keyword>
<dbReference type="InterPro" id="IPR001818">
    <property type="entry name" value="Pept_M10_metallopeptidase"/>
</dbReference>
<accession>A0AAP3GWD9</accession>
<dbReference type="GO" id="GO:0006508">
    <property type="term" value="P:proteolysis"/>
    <property type="evidence" value="ECO:0007669"/>
    <property type="project" value="UniProtKB-KW"/>
</dbReference>
<keyword evidence="3 6" id="KW-0378">Hydrolase</keyword>
<name>A0AAP3GWD9_9LACO</name>
<keyword evidence="4" id="KW-0862">Zinc</keyword>
<protein>
    <submittedName>
        <fullName evidence="6">Matrixin family metalloprotease</fullName>
        <ecNumber evidence="6">3.4.24.-</ecNumber>
    </submittedName>
</protein>
<evidence type="ECO:0000313" key="6">
    <source>
        <dbReference type="EMBL" id="MCZ3844467.1"/>
    </source>
</evidence>
<dbReference type="Proteomes" id="UP001213015">
    <property type="component" value="Unassembled WGS sequence"/>
</dbReference>
<dbReference type="AlphaFoldDB" id="A0AAP3GWD9"/>
<dbReference type="CDD" id="cd04268">
    <property type="entry name" value="ZnMc_MMP_like"/>
    <property type="match status" value="1"/>
</dbReference>
<dbReference type="GO" id="GO:0008270">
    <property type="term" value="F:zinc ion binding"/>
    <property type="evidence" value="ECO:0007669"/>
    <property type="project" value="InterPro"/>
</dbReference>
<evidence type="ECO:0000256" key="4">
    <source>
        <dbReference type="ARBA" id="ARBA00022833"/>
    </source>
</evidence>
<sequence length="224" mass="24887">MKIINKLLKLGIWVGLIAFAVHLYQNDTSIQTAAKDSVAFLQTKVTQLVYPNSKSSANDDHNSTNNYTWSSNNATVYIDLDNQILYNAAVNAINSWNSTGAFTFKIVNSKKNANIIIKAMNDDSTNAAGLTNTSYNPVSHHLLKAVVKLNEYYLLNQWFGYDNQRIVNTAEHELGHAIGLSHTKEVSVMYPEGSYYTIQPRDISNVKQLYGENNQSSSSSINAA</sequence>
<comment type="caution">
    <text evidence="6">The sequence shown here is derived from an EMBL/GenBank/DDBJ whole genome shotgun (WGS) entry which is preliminary data.</text>
</comment>
<dbReference type="GeneID" id="97458946"/>
<dbReference type="EC" id="3.4.24.-" evidence="6"/>
<gene>
    <name evidence="6" type="ORF">L2422_02865</name>
</gene>
<evidence type="ECO:0000256" key="1">
    <source>
        <dbReference type="ARBA" id="ARBA00022670"/>
    </source>
</evidence>
<evidence type="ECO:0000256" key="2">
    <source>
        <dbReference type="ARBA" id="ARBA00022723"/>
    </source>
</evidence>
<dbReference type="Gene3D" id="3.40.390.10">
    <property type="entry name" value="Collagenase (Catalytic Domain)"/>
    <property type="match status" value="1"/>
</dbReference>
<dbReference type="InterPro" id="IPR024079">
    <property type="entry name" value="MetalloPept_cat_dom_sf"/>
</dbReference>
<evidence type="ECO:0000313" key="7">
    <source>
        <dbReference type="Proteomes" id="UP001213015"/>
    </source>
</evidence>
<proteinExistence type="predicted"/>
<feature type="domain" description="Peptidase M10 metallopeptidase" evidence="5">
    <location>
        <begin position="64"/>
        <end position="211"/>
    </location>
</feature>
<evidence type="ECO:0000256" key="3">
    <source>
        <dbReference type="ARBA" id="ARBA00022801"/>
    </source>
</evidence>
<evidence type="ECO:0000259" key="5">
    <source>
        <dbReference type="Pfam" id="PF00413"/>
    </source>
</evidence>
<dbReference type="GO" id="GO:0031012">
    <property type="term" value="C:extracellular matrix"/>
    <property type="evidence" value="ECO:0007669"/>
    <property type="project" value="InterPro"/>
</dbReference>
<keyword evidence="1" id="KW-0645">Protease</keyword>
<dbReference type="Pfam" id="PF00413">
    <property type="entry name" value="Peptidase_M10"/>
    <property type="match status" value="1"/>
</dbReference>
<dbReference type="SUPFAM" id="SSF55486">
    <property type="entry name" value="Metalloproteases ('zincins'), catalytic domain"/>
    <property type="match status" value="1"/>
</dbReference>
<dbReference type="EMBL" id="JAKHLF010000003">
    <property type="protein sequence ID" value="MCZ3844467.1"/>
    <property type="molecule type" value="Genomic_DNA"/>
</dbReference>
<dbReference type="GO" id="GO:0004222">
    <property type="term" value="F:metalloendopeptidase activity"/>
    <property type="evidence" value="ECO:0007669"/>
    <property type="project" value="InterPro"/>
</dbReference>